<evidence type="ECO:0000259" key="2">
    <source>
        <dbReference type="PROSITE" id="PS50995"/>
    </source>
</evidence>
<keyword evidence="4" id="KW-1185">Reference proteome</keyword>
<dbReference type="EMBL" id="JASBQV010000015">
    <property type="protein sequence ID" value="MDI3235419.1"/>
    <property type="molecule type" value="Genomic_DNA"/>
</dbReference>
<dbReference type="PROSITE" id="PS50995">
    <property type="entry name" value="HTH_MARR_2"/>
    <property type="match status" value="1"/>
</dbReference>
<dbReference type="PANTHER" id="PTHR33164">
    <property type="entry name" value="TRANSCRIPTIONAL REGULATOR, MARR FAMILY"/>
    <property type="match status" value="1"/>
</dbReference>
<sequence length="147" mass="16923">MKENLREAVLLFEEVMIHGTERVLKSVDSPVWRLYSPEQLHLLKLVDKYGPVASGRIAVMQGVHKSAISNRLKKLNEHGLVEVERSEDDHRTKRIVLTEAGREVVEASNQAIYSYLEQLIDGKVDDKEIKQFIETFRKVKAILKIED</sequence>
<dbReference type="SMART" id="SM00347">
    <property type="entry name" value="HTH_MARR"/>
    <property type="match status" value="1"/>
</dbReference>
<proteinExistence type="predicted"/>
<dbReference type="InterPro" id="IPR036388">
    <property type="entry name" value="WH-like_DNA-bd_sf"/>
</dbReference>
<protein>
    <submittedName>
        <fullName evidence="3">MarR family transcriptional regulator</fullName>
    </submittedName>
</protein>
<dbReference type="Pfam" id="PF12802">
    <property type="entry name" value="MarR_2"/>
    <property type="match status" value="1"/>
</dbReference>
<evidence type="ECO:0000313" key="4">
    <source>
        <dbReference type="Proteomes" id="UP001243286"/>
    </source>
</evidence>
<dbReference type="Gene3D" id="1.10.10.10">
    <property type="entry name" value="Winged helix-like DNA-binding domain superfamily/Winged helix DNA-binding domain"/>
    <property type="match status" value="1"/>
</dbReference>
<accession>A0ABT6R387</accession>
<keyword evidence="1" id="KW-0238">DNA-binding</keyword>
<evidence type="ECO:0000313" key="3">
    <source>
        <dbReference type="EMBL" id="MDI3235419.1"/>
    </source>
</evidence>
<reference evidence="3 4" key="1">
    <citation type="submission" date="2023-04" db="EMBL/GenBank/DDBJ databases">
        <title>Antarctic isolates genomes.</title>
        <authorList>
            <person name="Dimov S.G."/>
        </authorList>
    </citation>
    <scope>NUCLEOTIDE SEQUENCE [LARGE SCALE GENOMIC DNA]</scope>
    <source>
        <strain evidence="3 4">AL19</strain>
    </source>
</reference>
<dbReference type="Proteomes" id="UP001243286">
    <property type="component" value="Unassembled WGS sequence"/>
</dbReference>
<dbReference type="InterPro" id="IPR036390">
    <property type="entry name" value="WH_DNA-bd_sf"/>
</dbReference>
<dbReference type="InterPro" id="IPR000835">
    <property type="entry name" value="HTH_MarR-typ"/>
</dbReference>
<gene>
    <name evidence="3" type="ORF">QK289_10400</name>
</gene>
<evidence type="ECO:0000256" key="1">
    <source>
        <dbReference type="ARBA" id="ARBA00023125"/>
    </source>
</evidence>
<name>A0ABT6R387_9BACL</name>
<dbReference type="InterPro" id="IPR039422">
    <property type="entry name" value="MarR/SlyA-like"/>
</dbReference>
<dbReference type="PANTHER" id="PTHR33164:SF102">
    <property type="entry name" value="TRANSCRIPTIONAL REGULATORY PROTEIN"/>
    <property type="match status" value="1"/>
</dbReference>
<organism evidence="3 4">
    <name type="scientific">Exiguobacterium antarcticum</name>
    <dbReference type="NCBI Taxonomy" id="132920"/>
    <lineage>
        <taxon>Bacteria</taxon>
        <taxon>Bacillati</taxon>
        <taxon>Bacillota</taxon>
        <taxon>Bacilli</taxon>
        <taxon>Bacillales</taxon>
        <taxon>Bacillales Family XII. Incertae Sedis</taxon>
        <taxon>Exiguobacterium</taxon>
    </lineage>
</organism>
<dbReference type="SUPFAM" id="SSF46785">
    <property type="entry name" value="Winged helix' DNA-binding domain"/>
    <property type="match status" value="1"/>
</dbReference>
<dbReference type="RefSeq" id="WP_014969375.1">
    <property type="nucleotide sequence ID" value="NZ_JANJYY010000075.1"/>
</dbReference>
<comment type="caution">
    <text evidence="3">The sequence shown here is derived from an EMBL/GenBank/DDBJ whole genome shotgun (WGS) entry which is preliminary data.</text>
</comment>
<feature type="domain" description="HTH marR-type" evidence="2">
    <location>
        <begin position="1"/>
        <end position="141"/>
    </location>
</feature>